<dbReference type="AlphaFoldDB" id="A0A832H150"/>
<protein>
    <submittedName>
        <fullName evidence="1">DUF3240 domain-containing protein</fullName>
    </submittedName>
</protein>
<dbReference type="SUPFAM" id="SSF54913">
    <property type="entry name" value="GlnB-like"/>
    <property type="match status" value="1"/>
</dbReference>
<sequence length="99" mass="10663">MSSSFTQGVLVTIIGEAVLQDRLIQLLTKLGVSGYTIIPAQGAGSHGRRMGDMAGYNTNIEIKTIVNSETSDQLLENLKPLQSTHALIAFRQSVDGLFD</sequence>
<dbReference type="GO" id="GO:0006808">
    <property type="term" value="P:regulation of nitrogen utilization"/>
    <property type="evidence" value="ECO:0007669"/>
    <property type="project" value="InterPro"/>
</dbReference>
<dbReference type="Pfam" id="PF00543">
    <property type="entry name" value="P-II"/>
    <property type="match status" value="1"/>
</dbReference>
<dbReference type="InterPro" id="IPR011322">
    <property type="entry name" value="N-reg_PII-like_a/b"/>
</dbReference>
<dbReference type="EMBL" id="DSRD01000204">
    <property type="protein sequence ID" value="HGW93262.1"/>
    <property type="molecule type" value="Genomic_DNA"/>
</dbReference>
<comment type="caution">
    <text evidence="1">The sequence shown here is derived from an EMBL/GenBank/DDBJ whole genome shotgun (WGS) entry which is preliminary data.</text>
</comment>
<dbReference type="GO" id="GO:0030234">
    <property type="term" value="F:enzyme regulator activity"/>
    <property type="evidence" value="ECO:0007669"/>
    <property type="project" value="InterPro"/>
</dbReference>
<proteinExistence type="predicted"/>
<accession>A0A832H150</accession>
<gene>
    <name evidence="1" type="ORF">ENR47_03100</name>
</gene>
<dbReference type="InterPro" id="IPR015867">
    <property type="entry name" value="N-reg_PII/ATP_PRibTrfase_C"/>
</dbReference>
<name>A0A832H150_9CYAN</name>
<evidence type="ECO:0000313" key="1">
    <source>
        <dbReference type="EMBL" id="HGW93262.1"/>
    </source>
</evidence>
<reference evidence="1" key="1">
    <citation type="journal article" date="2020" name="mSystems">
        <title>Genome- and Community-Level Interaction Insights into Carbon Utilization and Element Cycling Functions of Hydrothermarchaeota in Hydrothermal Sediment.</title>
        <authorList>
            <person name="Zhou Z."/>
            <person name="Liu Y."/>
            <person name="Xu W."/>
            <person name="Pan J."/>
            <person name="Luo Z.H."/>
            <person name="Li M."/>
        </authorList>
    </citation>
    <scope>NUCLEOTIDE SEQUENCE [LARGE SCALE GENOMIC DNA]</scope>
    <source>
        <strain evidence="1">SpSt-402</strain>
    </source>
</reference>
<organism evidence="1">
    <name type="scientific">Oscillatoriales cyanobacterium SpSt-402</name>
    <dbReference type="NCBI Taxonomy" id="2282168"/>
    <lineage>
        <taxon>Bacteria</taxon>
        <taxon>Bacillati</taxon>
        <taxon>Cyanobacteriota</taxon>
        <taxon>Cyanophyceae</taxon>
        <taxon>Oscillatoriophycideae</taxon>
        <taxon>Oscillatoriales</taxon>
    </lineage>
</organism>
<dbReference type="InterPro" id="IPR002187">
    <property type="entry name" value="N-reg_PII"/>
</dbReference>
<dbReference type="Gene3D" id="3.30.70.120">
    <property type="match status" value="1"/>
</dbReference>